<name>A0A8J7UK68_9HYPH</name>
<dbReference type="AlphaFoldDB" id="A0A8J7UK68"/>
<dbReference type="Proteomes" id="UP000666240">
    <property type="component" value="Unassembled WGS sequence"/>
</dbReference>
<gene>
    <name evidence="1" type="ORF">J5Y06_13015</name>
</gene>
<protein>
    <submittedName>
        <fullName evidence="1">Uncharacterized protein</fullName>
    </submittedName>
</protein>
<evidence type="ECO:0000313" key="1">
    <source>
        <dbReference type="EMBL" id="MBP0439575.1"/>
    </source>
</evidence>
<reference evidence="1" key="1">
    <citation type="submission" date="2021-03" db="EMBL/GenBank/DDBJ databases">
        <title>Genome sequencing and assembly of Tianweitania sediminis.</title>
        <authorList>
            <person name="Chhetri G."/>
        </authorList>
    </citation>
    <scope>NUCLEOTIDE SEQUENCE</scope>
    <source>
        <strain evidence="1">Z8</strain>
    </source>
</reference>
<evidence type="ECO:0000313" key="2">
    <source>
        <dbReference type="Proteomes" id="UP000666240"/>
    </source>
</evidence>
<dbReference type="EMBL" id="JAGIYY010000004">
    <property type="protein sequence ID" value="MBP0439575.1"/>
    <property type="molecule type" value="Genomic_DNA"/>
</dbReference>
<dbReference type="RefSeq" id="WP_209335619.1">
    <property type="nucleotide sequence ID" value="NZ_JAGIYY010000004.1"/>
</dbReference>
<proteinExistence type="predicted"/>
<accession>A0A8J7UK68</accession>
<organism evidence="1 2">
    <name type="scientific">Tianweitania sediminis</name>
    <dbReference type="NCBI Taxonomy" id="1502156"/>
    <lineage>
        <taxon>Bacteria</taxon>
        <taxon>Pseudomonadati</taxon>
        <taxon>Pseudomonadota</taxon>
        <taxon>Alphaproteobacteria</taxon>
        <taxon>Hyphomicrobiales</taxon>
        <taxon>Phyllobacteriaceae</taxon>
        <taxon>Tianweitania</taxon>
    </lineage>
</organism>
<keyword evidence="2" id="KW-1185">Reference proteome</keyword>
<sequence length="68" mass="7660">MTEPTQAAGADAPQPVILDAVASHYKRRAAFLENEALMMAITVRELDQELRRVRARNAELEMRARDHG</sequence>
<comment type="caution">
    <text evidence="1">The sequence shown here is derived from an EMBL/GenBank/DDBJ whole genome shotgun (WGS) entry which is preliminary data.</text>
</comment>